<evidence type="ECO:0000259" key="16">
    <source>
        <dbReference type="PROSITE" id="PS50109"/>
    </source>
</evidence>
<keyword evidence="19" id="KW-1185">Reference proteome</keyword>
<dbReference type="SUPFAM" id="SSF158472">
    <property type="entry name" value="HAMP domain-like"/>
    <property type="match status" value="1"/>
</dbReference>
<evidence type="ECO:0000256" key="14">
    <source>
        <dbReference type="SAM" id="Coils"/>
    </source>
</evidence>
<name>A0ABS4IZY9_9BACL</name>
<dbReference type="Pfam" id="PF02518">
    <property type="entry name" value="HATPase_c"/>
    <property type="match status" value="1"/>
</dbReference>
<evidence type="ECO:0000256" key="8">
    <source>
        <dbReference type="ARBA" id="ARBA00022741"/>
    </source>
</evidence>
<proteinExistence type="predicted"/>
<keyword evidence="14" id="KW-0175">Coiled coil</keyword>
<protein>
    <recommendedName>
        <fullName evidence="3">histidine kinase</fullName>
        <ecNumber evidence="3">2.7.13.3</ecNumber>
    </recommendedName>
</protein>
<dbReference type="GO" id="GO:0016301">
    <property type="term" value="F:kinase activity"/>
    <property type="evidence" value="ECO:0007669"/>
    <property type="project" value="UniProtKB-KW"/>
</dbReference>
<keyword evidence="9 18" id="KW-0418">Kinase</keyword>
<evidence type="ECO:0000256" key="13">
    <source>
        <dbReference type="ARBA" id="ARBA00023136"/>
    </source>
</evidence>
<evidence type="ECO:0000313" key="18">
    <source>
        <dbReference type="EMBL" id="MBP1993126.1"/>
    </source>
</evidence>
<keyword evidence="11 15" id="KW-1133">Transmembrane helix</keyword>
<dbReference type="PANTHER" id="PTHR34220">
    <property type="entry name" value="SENSOR HISTIDINE KINASE YPDA"/>
    <property type="match status" value="1"/>
</dbReference>
<dbReference type="InterPro" id="IPR004358">
    <property type="entry name" value="Sig_transdc_His_kin-like_C"/>
</dbReference>
<dbReference type="EC" id="2.7.13.3" evidence="3"/>
<dbReference type="CDD" id="cd06225">
    <property type="entry name" value="HAMP"/>
    <property type="match status" value="1"/>
</dbReference>
<dbReference type="InterPro" id="IPR010559">
    <property type="entry name" value="Sig_transdc_His_kin_internal"/>
</dbReference>
<organism evidence="18 19">
    <name type="scientific">Paenibacillus eucommiae</name>
    <dbReference type="NCBI Taxonomy" id="1355755"/>
    <lineage>
        <taxon>Bacteria</taxon>
        <taxon>Bacillati</taxon>
        <taxon>Bacillota</taxon>
        <taxon>Bacilli</taxon>
        <taxon>Bacillales</taxon>
        <taxon>Paenibacillaceae</taxon>
        <taxon>Paenibacillus</taxon>
    </lineage>
</organism>
<keyword evidence="12" id="KW-0902">Two-component regulatory system</keyword>
<dbReference type="InterPro" id="IPR005467">
    <property type="entry name" value="His_kinase_dom"/>
</dbReference>
<accession>A0ABS4IZY9</accession>
<keyword evidence="7 15" id="KW-0812">Transmembrane</keyword>
<dbReference type="Gene3D" id="3.30.565.10">
    <property type="entry name" value="Histidine kinase-like ATPase, C-terminal domain"/>
    <property type="match status" value="1"/>
</dbReference>
<keyword evidence="6" id="KW-0808">Transferase</keyword>
<feature type="coiled-coil region" evidence="14">
    <location>
        <begin position="343"/>
        <end position="377"/>
    </location>
</feature>
<dbReference type="Pfam" id="PF00672">
    <property type="entry name" value="HAMP"/>
    <property type="match status" value="1"/>
</dbReference>
<keyword evidence="8" id="KW-0547">Nucleotide-binding</keyword>
<dbReference type="EMBL" id="JAGGLB010000017">
    <property type="protein sequence ID" value="MBP1993126.1"/>
    <property type="molecule type" value="Genomic_DNA"/>
</dbReference>
<dbReference type="PRINTS" id="PR00344">
    <property type="entry name" value="BCTRLSENSOR"/>
</dbReference>
<dbReference type="InterPro" id="IPR050640">
    <property type="entry name" value="Bact_2-comp_sensor_kinase"/>
</dbReference>
<evidence type="ECO:0000256" key="9">
    <source>
        <dbReference type="ARBA" id="ARBA00022777"/>
    </source>
</evidence>
<dbReference type="SUPFAM" id="SSF55874">
    <property type="entry name" value="ATPase domain of HSP90 chaperone/DNA topoisomerase II/histidine kinase"/>
    <property type="match status" value="1"/>
</dbReference>
<evidence type="ECO:0000256" key="11">
    <source>
        <dbReference type="ARBA" id="ARBA00022989"/>
    </source>
</evidence>
<dbReference type="RefSeq" id="WP_209974702.1">
    <property type="nucleotide sequence ID" value="NZ_JAGGLB010000017.1"/>
</dbReference>
<evidence type="ECO:0000256" key="4">
    <source>
        <dbReference type="ARBA" id="ARBA00022475"/>
    </source>
</evidence>
<keyword evidence="5" id="KW-0597">Phosphoprotein</keyword>
<evidence type="ECO:0000256" key="5">
    <source>
        <dbReference type="ARBA" id="ARBA00022553"/>
    </source>
</evidence>
<evidence type="ECO:0000256" key="12">
    <source>
        <dbReference type="ARBA" id="ARBA00023012"/>
    </source>
</evidence>
<evidence type="ECO:0000256" key="6">
    <source>
        <dbReference type="ARBA" id="ARBA00022679"/>
    </source>
</evidence>
<dbReference type="InterPro" id="IPR036890">
    <property type="entry name" value="HATPase_C_sf"/>
</dbReference>
<sequence length="593" mass="68312">MFKELVSYTRKYRLSFRMILTNICIAVLPILLLGTVGYFSYINIMKKNALDNINIFVTQTNNRFDEYFYRMDQLSKSIFFNRNVQAIMLENKSWQESDILLRNLNSYLSLEPALNSIGMISTKDFSLVSTGELLMQPMVAYLKEMQNKNRLSDKLQISPPFLKDQGILAFRKVKSVLPNRYLQEIYIGVLLLDTEWIQQILRSANLADKAELYIMNDSGDLIGSSTNNPDFVQLYAQARANQDHKVIDFQMNGINYLYQSLPIKSLGWKFVALINEDKLVGKASIIQYIVIAAIAIMVLIVIWVAISFNIRLTHPITKMADIFDSAASGDLDVRLRFGYKNEITIIQDHYNNMMNEIKKLTDNLLQSQQQLYETEMEKRMFQLNGLQSQINSHFLYNVLHSIRGMALSNARREVAVAIDNLVSYFRYITRTDEFVLLHKELEHLERYIDIQKIRFGERLQFKVIIDQGLGAHSIVKLILQPLVENAIFHGLEGKTGRWIIHIHATVEEENQLLIKVMDNGIGMSEERLMRMHLEFESMNKSSSETSGLGQGIGLVNIHKRIQIYYGKPYGLSIKSWKNRGTVVTVSVPLKTKG</sequence>
<feature type="domain" description="Histidine kinase" evidence="16">
    <location>
        <begin position="478"/>
        <end position="591"/>
    </location>
</feature>
<gene>
    <name evidence="18" type="ORF">J2Z66_004743</name>
</gene>
<feature type="domain" description="HAMP" evidence="17">
    <location>
        <begin position="310"/>
        <end position="362"/>
    </location>
</feature>
<evidence type="ECO:0000256" key="15">
    <source>
        <dbReference type="SAM" id="Phobius"/>
    </source>
</evidence>
<dbReference type="InterPro" id="IPR003660">
    <property type="entry name" value="HAMP_dom"/>
</dbReference>
<evidence type="ECO:0000256" key="3">
    <source>
        <dbReference type="ARBA" id="ARBA00012438"/>
    </source>
</evidence>
<keyword evidence="13 15" id="KW-0472">Membrane</keyword>
<evidence type="ECO:0000256" key="7">
    <source>
        <dbReference type="ARBA" id="ARBA00022692"/>
    </source>
</evidence>
<dbReference type="Pfam" id="PF06580">
    <property type="entry name" value="His_kinase"/>
    <property type="match status" value="1"/>
</dbReference>
<keyword evidence="10" id="KW-0067">ATP-binding</keyword>
<dbReference type="Gene3D" id="1.10.287.130">
    <property type="match status" value="1"/>
</dbReference>
<evidence type="ECO:0000256" key="2">
    <source>
        <dbReference type="ARBA" id="ARBA00004651"/>
    </source>
</evidence>
<evidence type="ECO:0000259" key="17">
    <source>
        <dbReference type="PROSITE" id="PS50885"/>
    </source>
</evidence>
<dbReference type="Gene3D" id="3.30.450.20">
    <property type="entry name" value="PAS domain"/>
    <property type="match status" value="1"/>
</dbReference>
<comment type="subcellular location">
    <subcellularLocation>
        <location evidence="2">Cell membrane</location>
        <topology evidence="2">Multi-pass membrane protein</topology>
    </subcellularLocation>
</comment>
<feature type="transmembrane region" description="Helical" evidence="15">
    <location>
        <begin position="20"/>
        <end position="41"/>
    </location>
</feature>
<evidence type="ECO:0000313" key="19">
    <source>
        <dbReference type="Proteomes" id="UP001519287"/>
    </source>
</evidence>
<evidence type="ECO:0000256" key="1">
    <source>
        <dbReference type="ARBA" id="ARBA00000085"/>
    </source>
</evidence>
<keyword evidence="4" id="KW-1003">Cell membrane</keyword>
<dbReference type="SMART" id="SM00304">
    <property type="entry name" value="HAMP"/>
    <property type="match status" value="1"/>
</dbReference>
<dbReference type="PROSITE" id="PS50885">
    <property type="entry name" value="HAMP"/>
    <property type="match status" value="1"/>
</dbReference>
<dbReference type="PANTHER" id="PTHR34220:SF11">
    <property type="entry name" value="SENSOR PROTEIN KINASE HPTS"/>
    <property type="match status" value="1"/>
</dbReference>
<reference evidence="18 19" key="1">
    <citation type="submission" date="2021-03" db="EMBL/GenBank/DDBJ databases">
        <title>Genomic Encyclopedia of Type Strains, Phase IV (KMG-IV): sequencing the most valuable type-strain genomes for metagenomic binning, comparative biology and taxonomic classification.</title>
        <authorList>
            <person name="Goeker M."/>
        </authorList>
    </citation>
    <scope>NUCLEOTIDE SEQUENCE [LARGE SCALE GENOMIC DNA]</scope>
    <source>
        <strain evidence="18 19">DSM 26048</strain>
    </source>
</reference>
<evidence type="ECO:0000256" key="10">
    <source>
        <dbReference type="ARBA" id="ARBA00022840"/>
    </source>
</evidence>
<feature type="transmembrane region" description="Helical" evidence="15">
    <location>
        <begin position="285"/>
        <end position="310"/>
    </location>
</feature>
<comment type="caution">
    <text evidence="18">The sequence shown here is derived from an EMBL/GenBank/DDBJ whole genome shotgun (WGS) entry which is preliminary data.</text>
</comment>
<dbReference type="Proteomes" id="UP001519287">
    <property type="component" value="Unassembled WGS sequence"/>
</dbReference>
<dbReference type="PROSITE" id="PS50109">
    <property type="entry name" value="HIS_KIN"/>
    <property type="match status" value="1"/>
</dbReference>
<dbReference type="InterPro" id="IPR003594">
    <property type="entry name" value="HATPase_dom"/>
</dbReference>
<dbReference type="SMART" id="SM00387">
    <property type="entry name" value="HATPase_c"/>
    <property type="match status" value="1"/>
</dbReference>
<comment type="catalytic activity">
    <reaction evidence="1">
        <text>ATP + protein L-histidine = ADP + protein N-phospho-L-histidine.</text>
        <dbReference type="EC" id="2.7.13.3"/>
    </reaction>
</comment>